<sequence>MSIAKKGWFKLVTVVVAIALIVSGWMLWNTFDLSRSDVADDTVKLSDYKTDDLDAIERGEYVMRVGDCSACHTAGHGEMAGGYDIATPFGSLYSSNITPDPETGIGNMTERDFFNAVRQGIGSHGFLYPAMPYTAYVKYSDQDMHDLWAYFSTVEPVKNDIEETKDMPFPFNVRLSLAGWDMLFFHNEAFSADVNKDAEWNRGKYLVNGGGHCSACHSPRNIIGAEIDSRYLHGGNMGDWYAPDLTPNQHSSISQMTVDEIHEYLKTGSNGIAVASGPMAEAVQHSTQYFTDDDLKSIGHYLKSLAPSGQGKSYPKQGVTEQAALEYEVNCSACHGLKGEGISGMVPAFANNKTIAAEDATNLIHAMLKGTRAPYTETRTTAAGMPSFAWKMSDQKIADVLNYIRNTWDESGARIINVQEVAEMRSKVEAREKLETPLQ</sequence>
<comment type="subcellular location">
    <subcellularLocation>
        <location evidence="1">Cell membrane</location>
    </subcellularLocation>
</comment>
<feature type="binding site" description="axial binding residue" evidence="12">
    <location>
        <position position="72"/>
    </location>
    <ligand>
        <name>heme c</name>
        <dbReference type="ChEBI" id="CHEBI:61717"/>
        <label>1</label>
    </ligand>
    <ligandPart>
        <name>Fe</name>
        <dbReference type="ChEBI" id="CHEBI:18248"/>
    </ligandPart>
</feature>
<evidence type="ECO:0000256" key="1">
    <source>
        <dbReference type="ARBA" id="ARBA00004236"/>
    </source>
</evidence>
<dbReference type="RefSeq" id="WP_020333148.1">
    <property type="nucleotide sequence ID" value="NZ_ATFJ01000003.1"/>
</dbReference>
<feature type="binding site" description="covalent" evidence="11">
    <location>
        <position position="213"/>
    </location>
    <ligand>
        <name>heme c</name>
        <dbReference type="ChEBI" id="CHEBI:61717"/>
        <label>2</label>
    </ligand>
</feature>
<dbReference type="PRINTS" id="PR00605">
    <property type="entry name" value="CYTCHROMECIC"/>
</dbReference>
<feature type="domain" description="Cytochrome c" evidence="14">
    <location>
        <begin position="198"/>
        <end position="306"/>
    </location>
</feature>
<dbReference type="PANTHER" id="PTHR35008:SF8">
    <property type="entry name" value="ALCOHOL DEHYDROGENASE CYTOCHROME C SUBUNIT"/>
    <property type="match status" value="1"/>
</dbReference>
<evidence type="ECO:0000256" key="11">
    <source>
        <dbReference type="PIRSR" id="PIRSR000018-50"/>
    </source>
</evidence>
<feature type="transmembrane region" description="Helical" evidence="13">
    <location>
        <begin position="7"/>
        <end position="28"/>
    </location>
</feature>
<keyword evidence="16" id="KW-1185">Reference proteome</keyword>
<feature type="domain" description="Cytochrome c" evidence="14">
    <location>
        <begin position="54"/>
        <end position="155"/>
    </location>
</feature>
<name>A0AAN0Y2G6_VIBNA</name>
<feature type="binding site" description="covalent" evidence="11">
    <location>
        <position position="216"/>
    </location>
    <ligand>
        <name>heme c</name>
        <dbReference type="ChEBI" id="CHEBI:61717"/>
        <label>2</label>
    </ligand>
</feature>
<dbReference type="GO" id="GO:0005886">
    <property type="term" value="C:plasma membrane"/>
    <property type="evidence" value="ECO:0007669"/>
    <property type="project" value="UniProtKB-SubCell"/>
</dbReference>
<evidence type="ECO:0000256" key="3">
    <source>
        <dbReference type="ARBA" id="ARBA00022475"/>
    </source>
</evidence>
<dbReference type="InterPro" id="IPR009056">
    <property type="entry name" value="Cyt_c-like_dom"/>
</dbReference>
<evidence type="ECO:0000256" key="13">
    <source>
        <dbReference type="SAM" id="Phobius"/>
    </source>
</evidence>
<protein>
    <submittedName>
        <fullName evidence="15">Alcohol dehydrogenase</fullName>
    </submittedName>
</protein>
<evidence type="ECO:0000256" key="10">
    <source>
        <dbReference type="ARBA" id="ARBA00023136"/>
    </source>
</evidence>
<evidence type="ECO:0000313" key="15">
    <source>
        <dbReference type="EMBL" id="ANQ12468.1"/>
    </source>
</evidence>
<dbReference type="EMBL" id="CP016345">
    <property type="protein sequence ID" value="ANQ12468.1"/>
    <property type="molecule type" value="Genomic_DNA"/>
</dbReference>
<dbReference type="GO" id="GO:0016614">
    <property type="term" value="F:oxidoreductase activity, acting on CH-OH group of donors"/>
    <property type="evidence" value="ECO:0007669"/>
    <property type="project" value="InterPro"/>
</dbReference>
<keyword evidence="4 11" id="KW-0349">Heme</keyword>
<dbReference type="PROSITE" id="PS51007">
    <property type="entry name" value="CYTC"/>
    <property type="match status" value="3"/>
</dbReference>
<keyword evidence="6" id="KW-0732">Signal</keyword>
<evidence type="ECO:0000256" key="9">
    <source>
        <dbReference type="ARBA" id="ARBA00023004"/>
    </source>
</evidence>
<dbReference type="InterPro" id="IPR008168">
    <property type="entry name" value="Cyt_C_IC"/>
</dbReference>
<accession>A0AAN0Y2G6</accession>
<evidence type="ECO:0000256" key="7">
    <source>
        <dbReference type="ARBA" id="ARBA00022737"/>
    </source>
</evidence>
<feature type="binding site" description="axial binding residue" evidence="12">
    <location>
        <position position="217"/>
    </location>
    <ligand>
        <name>heme c</name>
        <dbReference type="ChEBI" id="CHEBI:61717"/>
        <label>2</label>
    </ligand>
    <ligandPart>
        <name>Fe</name>
        <dbReference type="ChEBI" id="CHEBI:18248"/>
    </ligandPart>
</feature>
<dbReference type="Proteomes" id="UP000092741">
    <property type="component" value="Chromosome 1"/>
</dbReference>
<keyword evidence="9 12" id="KW-0408">Iron</keyword>
<dbReference type="PANTHER" id="PTHR35008">
    <property type="entry name" value="BLL4482 PROTEIN-RELATED"/>
    <property type="match status" value="1"/>
</dbReference>
<comment type="cofactor">
    <cofactor evidence="11">
        <name>heme c</name>
        <dbReference type="ChEBI" id="CHEBI:61717"/>
    </cofactor>
    <text evidence="11">Binds 3 heme c groups covalently per subunit.</text>
</comment>
<feature type="binding site" description="covalent" evidence="11">
    <location>
        <position position="71"/>
    </location>
    <ligand>
        <name>heme c</name>
        <dbReference type="ChEBI" id="CHEBI:61717"/>
        <label>1</label>
    </ligand>
</feature>
<dbReference type="GO" id="GO:0020037">
    <property type="term" value="F:heme binding"/>
    <property type="evidence" value="ECO:0007669"/>
    <property type="project" value="InterPro"/>
</dbReference>
<proteinExistence type="predicted"/>
<keyword evidence="13" id="KW-0812">Transmembrane</keyword>
<keyword evidence="2" id="KW-0813">Transport</keyword>
<gene>
    <name evidence="15" type="ORF">BA890_06720</name>
</gene>
<dbReference type="Pfam" id="PF13442">
    <property type="entry name" value="Cytochrome_CBB3"/>
    <property type="match status" value="1"/>
</dbReference>
<dbReference type="GO" id="GO:0009055">
    <property type="term" value="F:electron transfer activity"/>
    <property type="evidence" value="ECO:0007669"/>
    <property type="project" value="InterPro"/>
</dbReference>
<reference evidence="15 16" key="1">
    <citation type="submission" date="2016-07" db="EMBL/GenBank/DDBJ databases">
        <title>Developing Vibrio natriegens as a novel, fast-growing host for biotechnology.</title>
        <authorList>
            <person name="Weinstock M.T."/>
            <person name="Hesek E.D."/>
            <person name="Wilson C.M."/>
            <person name="Gibson D.G."/>
        </authorList>
    </citation>
    <scope>NUCLEOTIDE SEQUENCE [LARGE SCALE GENOMIC DNA]</scope>
    <source>
        <strain evidence="15 16">ATCC 14048</strain>
    </source>
</reference>
<organism evidence="15 16">
    <name type="scientific">Vibrio natriegens NBRC 15636 = ATCC 14048 = DSM 759</name>
    <dbReference type="NCBI Taxonomy" id="1219067"/>
    <lineage>
        <taxon>Bacteria</taxon>
        <taxon>Pseudomonadati</taxon>
        <taxon>Pseudomonadota</taxon>
        <taxon>Gammaproteobacteria</taxon>
        <taxon>Vibrionales</taxon>
        <taxon>Vibrionaceae</taxon>
        <taxon>Vibrio</taxon>
    </lineage>
</organism>
<dbReference type="InterPro" id="IPR014353">
    <property type="entry name" value="Membr-bd_ADH_cyt_c"/>
</dbReference>
<dbReference type="GeneID" id="70912462"/>
<keyword evidence="3" id="KW-1003">Cell membrane</keyword>
<dbReference type="AlphaFoldDB" id="A0AAN0Y2G6"/>
<evidence type="ECO:0000313" key="16">
    <source>
        <dbReference type="Proteomes" id="UP000092741"/>
    </source>
</evidence>
<keyword evidence="5 12" id="KW-0479">Metal-binding</keyword>
<keyword evidence="13" id="KW-1133">Transmembrane helix</keyword>
<evidence type="ECO:0000256" key="12">
    <source>
        <dbReference type="PIRSR" id="PIRSR000018-51"/>
    </source>
</evidence>
<dbReference type="InterPro" id="IPR036909">
    <property type="entry name" value="Cyt_c-like_dom_sf"/>
</dbReference>
<dbReference type="Gene3D" id="1.10.760.10">
    <property type="entry name" value="Cytochrome c-like domain"/>
    <property type="match status" value="3"/>
</dbReference>
<feature type="binding site" description="covalent" evidence="11">
    <location>
        <position position="68"/>
    </location>
    <ligand>
        <name>heme c</name>
        <dbReference type="ChEBI" id="CHEBI:61717"/>
        <label>1</label>
    </ligand>
</feature>
<feature type="binding site" description="covalent" evidence="11">
    <location>
        <position position="334"/>
    </location>
    <ligand>
        <name>heme c</name>
        <dbReference type="ChEBI" id="CHEBI:61717"/>
        <label>3</label>
    </ligand>
</feature>
<evidence type="ECO:0000256" key="4">
    <source>
        <dbReference type="ARBA" id="ARBA00022617"/>
    </source>
</evidence>
<dbReference type="SUPFAM" id="SSF46626">
    <property type="entry name" value="Cytochrome c"/>
    <property type="match status" value="3"/>
</dbReference>
<dbReference type="InterPro" id="IPR051459">
    <property type="entry name" value="Cytochrome_c-type_DH"/>
</dbReference>
<keyword evidence="10 13" id="KW-0472">Membrane</keyword>
<dbReference type="PIRSF" id="PIRSF000018">
    <property type="entry name" value="Mb_ADH_cyt_c"/>
    <property type="match status" value="1"/>
</dbReference>
<dbReference type="KEGG" id="vna:PN96_06630"/>
<feature type="binding site" description="axial binding residue" evidence="12">
    <location>
        <position position="335"/>
    </location>
    <ligand>
        <name>heme c</name>
        <dbReference type="ChEBI" id="CHEBI:61717"/>
        <label>3</label>
    </ligand>
    <ligandPart>
        <name>Fe</name>
        <dbReference type="ChEBI" id="CHEBI:18248"/>
    </ligandPart>
</feature>
<evidence type="ECO:0000256" key="6">
    <source>
        <dbReference type="ARBA" id="ARBA00022729"/>
    </source>
</evidence>
<evidence type="ECO:0000256" key="2">
    <source>
        <dbReference type="ARBA" id="ARBA00022448"/>
    </source>
</evidence>
<dbReference type="GO" id="GO:0005506">
    <property type="term" value="F:iron ion binding"/>
    <property type="evidence" value="ECO:0007669"/>
    <property type="project" value="InterPro"/>
</dbReference>
<evidence type="ECO:0000259" key="14">
    <source>
        <dbReference type="PROSITE" id="PS51007"/>
    </source>
</evidence>
<evidence type="ECO:0000256" key="5">
    <source>
        <dbReference type="ARBA" id="ARBA00022723"/>
    </source>
</evidence>
<keyword evidence="7" id="KW-0677">Repeat</keyword>
<feature type="binding site" description="covalent" evidence="11">
    <location>
        <position position="331"/>
    </location>
    <ligand>
        <name>heme c</name>
        <dbReference type="ChEBI" id="CHEBI:61717"/>
        <label>3</label>
    </ligand>
</feature>
<feature type="domain" description="Cytochrome c" evidence="14">
    <location>
        <begin position="318"/>
        <end position="408"/>
    </location>
</feature>
<keyword evidence="8" id="KW-0249">Electron transport</keyword>
<dbReference type="Pfam" id="PF00034">
    <property type="entry name" value="Cytochrom_C"/>
    <property type="match status" value="1"/>
</dbReference>
<evidence type="ECO:0000256" key="8">
    <source>
        <dbReference type="ARBA" id="ARBA00022982"/>
    </source>
</evidence>